<dbReference type="EC" id="4.1.99.22" evidence="3"/>
<dbReference type="SFLD" id="SFLDG01386">
    <property type="entry name" value="main_SPASM_domain-containing"/>
    <property type="match status" value="1"/>
</dbReference>
<evidence type="ECO:0000256" key="2">
    <source>
        <dbReference type="ARBA" id="ARBA00005046"/>
    </source>
</evidence>
<dbReference type="InterPro" id="IPR050105">
    <property type="entry name" value="MoCo_biosynth_MoaA/MoaC"/>
</dbReference>
<dbReference type="GO" id="GO:0006777">
    <property type="term" value="P:Mo-molybdopterin cofactor biosynthetic process"/>
    <property type="evidence" value="ECO:0007669"/>
    <property type="project" value="UniProtKB-KW"/>
</dbReference>
<comment type="caution">
    <text evidence="15">The sequence shown here is derived from an EMBL/GenBank/DDBJ whole genome shotgun (WGS) entry which is preliminary data.</text>
</comment>
<comment type="catalytic activity">
    <reaction evidence="13">
        <text>GTP + AH2 + S-adenosyl-L-methionine = (8S)-3',8-cyclo-7,8-dihydroguanosine 5'-triphosphate + 5'-deoxyadenosine + L-methionine + A + H(+)</text>
        <dbReference type="Rhea" id="RHEA:49576"/>
        <dbReference type="ChEBI" id="CHEBI:13193"/>
        <dbReference type="ChEBI" id="CHEBI:15378"/>
        <dbReference type="ChEBI" id="CHEBI:17319"/>
        <dbReference type="ChEBI" id="CHEBI:17499"/>
        <dbReference type="ChEBI" id="CHEBI:37565"/>
        <dbReference type="ChEBI" id="CHEBI:57844"/>
        <dbReference type="ChEBI" id="CHEBI:59789"/>
        <dbReference type="ChEBI" id="CHEBI:131766"/>
        <dbReference type="EC" id="4.1.99.22"/>
    </reaction>
</comment>
<evidence type="ECO:0000259" key="14">
    <source>
        <dbReference type="PROSITE" id="PS51918"/>
    </source>
</evidence>
<dbReference type="InterPro" id="IPR000385">
    <property type="entry name" value="MoaA_NifB_PqqE_Fe-S-bd_CS"/>
</dbReference>
<dbReference type="SUPFAM" id="SSF102114">
    <property type="entry name" value="Radical SAM enzymes"/>
    <property type="match status" value="1"/>
</dbReference>
<comment type="cofactor">
    <cofactor evidence="1">
        <name>[4Fe-4S] cluster</name>
        <dbReference type="ChEBI" id="CHEBI:49883"/>
    </cofactor>
</comment>
<evidence type="ECO:0000256" key="3">
    <source>
        <dbReference type="ARBA" id="ARBA00012167"/>
    </source>
</evidence>
<dbReference type="InterPro" id="IPR058240">
    <property type="entry name" value="rSAM_sf"/>
</dbReference>
<dbReference type="SFLD" id="SFLDG01067">
    <property type="entry name" value="SPASM/twitch_domain_containing"/>
    <property type="match status" value="1"/>
</dbReference>
<evidence type="ECO:0000256" key="13">
    <source>
        <dbReference type="ARBA" id="ARBA00048697"/>
    </source>
</evidence>
<dbReference type="NCBIfam" id="TIGR02666">
    <property type="entry name" value="moaA"/>
    <property type="match status" value="1"/>
</dbReference>
<keyword evidence="9" id="KW-0411">Iron-sulfur</keyword>
<evidence type="ECO:0000256" key="6">
    <source>
        <dbReference type="ARBA" id="ARBA00022723"/>
    </source>
</evidence>
<dbReference type="GO" id="GO:0061798">
    <property type="term" value="F:GTP 3',8'-cyclase activity"/>
    <property type="evidence" value="ECO:0007669"/>
    <property type="project" value="UniProtKB-EC"/>
</dbReference>
<dbReference type="Pfam" id="PF04055">
    <property type="entry name" value="Radical_SAM"/>
    <property type="match status" value="1"/>
</dbReference>
<dbReference type="Gene3D" id="3.20.20.70">
    <property type="entry name" value="Aldolase class I"/>
    <property type="match status" value="1"/>
</dbReference>
<dbReference type="GO" id="GO:0051539">
    <property type="term" value="F:4 iron, 4 sulfur cluster binding"/>
    <property type="evidence" value="ECO:0007669"/>
    <property type="project" value="UniProtKB-KW"/>
</dbReference>
<dbReference type="InterPro" id="IPR013785">
    <property type="entry name" value="Aldolase_TIM"/>
</dbReference>
<keyword evidence="8" id="KW-0408">Iron</keyword>
<evidence type="ECO:0000256" key="12">
    <source>
        <dbReference type="ARBA" id="ARBA00023239"/>
    </source>
</evidence>
<dbReference type="Pfam" id="PF06463">
    <property type="entry name" value="Mob_synth_C"/>
    <property type="match status" value="1"/>
</dbReference>
<keyword evidence="5" id="KW-0949">S-adenosyl-L-methionine</keyword>
<reference evidence="15" key="1">
    <citation type="submission" date="2022-07" db="EMBL/GenBank/DDBJ databases">
        <title>Phylogenomic reconstructions and comparative analyses of Kickxellomycotina fungi.</title>
        <authorList>
            <person name="Reynolds N.K."/>
            <person name="Stajich J.E."/>
            <person name="Barry K."/>
            <person name="Grigoriev I.V."/>
            <person name="Crous P."/>
            <person name="Smith M.E."/>
        </authorList>
    </citation>
    <scope>NUCLEOTIDE SEQUENCE</scope>
    <source>
        <strain evidence="15">NBRC 32514</strain>
    </source>
</reference>
<dbReference type="EMBL" id="JANBOJ010000077">
    <property type="protein sequence ID" value="KAJ1723191.1"/>
    <property type="molecule type" value="Genomic_DNA"/>
</dbReference>
<dbReference type="InterPro" id="IPR040064">
    <property type="entry name" value="MoaA-like"/>
</dbReference>
<proteinExistence type="inferred from homology"/>
<dbReference type="SMART" id="SM00729">
    <property type="entry name" value="Elp3"/>
    <property type="match status" value="1"/>
</dbReference>
<gene>
    <name evidence="15" type="primary">MOCS1</name>
    <name evidence="15" type="ORF">LPJ53_002453</name>
</gene>
<dbReference type="AlphaFoldDB" id="A0A9W8CT11"/>
<feature type="domain" description="Radical SAM core" evidence="14">
    <location>
        <begin position="66"/>
        <end position="282"/>
    </location>
</feature>
<dbReference type="PROSITE" id="PS01305">
    <property type="entry name" value="MOAA_NIFB_PQQE"/>
    <property type="match status" value="1"/>
</dbReference>
<dbReference type="InterPro" id="IPR013483">
    <property type="entry name" value="MoaA"/>
</dbReference>
<evidence type="ECO:0000313" key="16">
    <source>
        <dbReference type="Proteomes" id="UP001149813"/>
    </source>
</evidence>
<protein>
    <recommendedName>
        <fullName evidence="3">GTP 3',8-cyclase</fullName>
        <ecNumber evidence="3">4.1.99.22</ecNumber>
    </recommendedName>
</protein>
<keyword evidence="11" id="KW-0501">Molybdenum cofactor biosynthesis</keyword>
<dbReference type="Proteomes" id="UP001149813">
    <property type="component" value="Unassembled WGS sequence"/>
</dbReference>
<evidence type="ECO:0000256" key="4">
    <source>
        <dbReference type="ARBA" id="ARBA00022485"/>
    </source>
</evidence>
<keyword evidence="7" id="KW-0547">Nucleotide-binding</keyword>
<dbReference type="PROSITE" id="PS51918">
    <property type="entry name" value="RADICAL_SAM"/>
    <property type="match status" value="1"/>
</dbReference>
<keyword evidence="6" id="KW-0479">Metal-binding</keyword>
<dbReference type="SFLD" id="SFLDS00029">
    <property type="entry name" value="Radical_SAM"/>
    <property type="match status" value="1"/>
</dbReference>
<evidence type="ECO:0000313" key="15">
    <source>
        <dbReference type="EMBL" id="KAJ1723191.1"/>
    </source>
</evidence>
<evidence type="ECO:0000256" key="11">
    <source>
        <dbReference type="ARBA" id="ARBA00023150"/>
    </source>
</evidence>
<dbReference type="GO" id="GO:0046872">
    <property type="term" value="F:metal ion binding"/>
    <property type="evidence" value="ECO:0007669"/>
    <property type="project" value="UniProtKB-KW"/>
</dbReference>
<evidence type="ECO:0000256" key="5">
    <source>
        <dbReference type="ARBA" id="ARBA00022691"/>
    </source>
</evidence>
<dbReference type="PANTHER" id="PTHR22960">
    <property type="entry name" value="MOLYBDOPTERIN COFACTOR SYNTHESIS PROTEIN A"/>
    <property type="match status" value="1"/>
</dbReference>
<dbReference type="GO" id="GO:0005525">
    <property type="term" value="F:GTP binding"/>
    <property type="evidence" value="ECO:0007669"/>
    <property type="project" value="UniProtKB-KW"/>
</dbReference>
<evidence type="ECO:0000256" key="1">
    <source>
        <dbReference type="ARBA" id="ARBA00001966"/>
    </source>
</evidence>
<keyword evidence="16" id="KW-1185">Reference proteome</keyword>
<comment type="pathway">
    <text evidence="2">Cofactor biosynthesis; molybdopterin biosynthesis.</text>
</comment>
<keyword evidence="12" id="KW-0456">Lyase</keyword>
<evidence type="ECO:0000256" key="9">
    <source>
        <dbReference type="ARBA" id="ARBA00023014"/>
    </source>
</evidence>
<keyword evidence="4" id="KW-0004">4Fe-4S</keyword>
<dbReference type="PANTHER" id="PTHR22960:SF0">
    <property type="entry name" value="MOLYBDENUM COFACTOR BIOSYNTHESIS PROTEIN 1"/>
    <property type="match status" value="1"/>
</dbReference>
<keyword evidence="10" id="KW-0342">GTP-binding</keyword>
<dbReference type="InterPro" id="IPR006638">
    <property type="entry name" value="Elp3/MiaA/NifB-like_rSAM"/>
</dbReference>
<dbReference type="InterPro" id="IPR007197">
    <property type="entry name" value="rSAM"/>
</dbReference>
<evidence type="ECO:0000256" key="8">
    <source>
        <dbReference type="ARBA" id="ARBA00023004"/>
    </source>
</evidence>
<dbReference type="GO" id="GO:0061799">
    <property type="term" value="F:cyclic pyranopterin monophosphate synthase activity"/>
    <property type="evidence" value="ECO:0007669"/>
    <property type="project" value="TreeGrafter"/>
</dbReference>
<sequence length="390" mass="43319">MLAKAPSVLHIKSTRYISSSSTTSNSSAAAATAAAAAQTEAVLQSTAQPERQLPQKDTQQPVLSDLFGRFHNYLRISVTERCNLRCQYCMPEEGIDLTDGDKLMTTPEILRIARIFVTQGVDKIRLTGGEPTVRKDIVELIRGLNELRPLGLRKIAITTNGIALRRKLPALREAGLDGLNISLDTRDPRKFELFTRRKGGTHVLQAISEAAKLDFDFVKVNVVVMRGMNEDEVPAFVEMTHDEGIDVRFIEYMPFDGNKWGQKKLVGYRDMLLNLHAIYGDAIERLPLEKNHTAKSYRIRGYQGQFGFITSMTNSFCSACNRVRVMADGNLKVCLFGNTEVSLMELLRNGASDADITETIGGAIKRKHRAHAGLDILSQLPNRPMIKIGG</sequence>
<name>A0A9W8CT11_9FUNG</name>
<dbReference type="CDD" id="cd01335">
    <property type="entry name" value="Radical_SAM"/>
    <property type="match status" value="1"/>
</dbReference>
<evidence type="ECO:0000256" key="7">
    <source>
        <dbReference type="ARBA" id="ARBA00022741"/>
    </source>
</evidence>
<dbReference type="HAMAP" id="MF_01225_B">
    <property type="entry name" value="MoaA_B"/>
    <property type="match status" value="1"/>
</dbReference>
<evidence type="ECO:0000256" key="10">
    <source>
        <dbReference type="ARBA" id="ARBA00023134"/>
    </source>
</evidence>
<organism evidence="15 16">
    <name type="scientific">Coemansia erecta</name>
    <dbReference type="NCBI Taxonomy" id="147472"/>
    <lineage>
        <taxon>Eukaryota</taxon>
        <taxon>Fungi</taxon>
        <taxon>Fungi incertae sedis</taxon>
        <taxon>Zoopagomycota</taxon>
        <taxon>Kickxellomycotina</taxon>
        <taxon>Kickxellomycetes</taxon>
        <taxon>Kickxellales</taxon>
        <taxon>Kickxellaceae</taxon>
        <taxon>Coemansia</taxon>
    </lineage>
</organism>
<dbReference type="SFLD" id="SFLDG01383">
    <property type="entry name" value="cyclic_pyranopterin_phosphate"/>
    <property type="match status" value="1"/>
</dbReference>
<dbReference type="OrthoDB" id="429626at2759"/>
<dbReference type="CDD" id="cd21117">
    <property type="entry name" value="Twitch_MoaA"/>
    <property type="match status" value="1"/>
</dbReference>
<accession>A0A9W8CT11</accession>
<dbReference type="InterPro" id="IPR010505">
    <property type="entry name" value="MoaA_twitch"/>
</dbReference>